<dbReference type="RefSeq" id="WP_396947158.1">
    <property type="nucleotide sequence ID" value="NZ_JBIRXV010000003.1"/>
</dbReference>
<feature type="region of interest" description="Disordered" evidence="1">
    <location>
        <begin position="451"/>
        <end position="563"/>
    </location>
</feature>
<evidence type="ECO:0000313" key="3">
    <source>
        <dbReference type="EMBL" id="MFI2322393.1"/>
    </source>
</evidence>
<evidence type="ECO:0000256" key="1">
    <source>
        <dbReference type="SAM" id="MobiDB-lite"/>
    </source>
</evidence>
<feature type="domain" description="Outer membrane channel protein CpnT-like N-terminal" evidence="2">
    <location>
        <begin position="15"/>
        <end position="142"/>
    </location>
</feature>
<feature type="compositionally biased region" description="Low complexity" evidence="1">
    <location>
        <begin position="351"/>
        <end position="362"/>
    </location>
</feature>
<evidence type="ECO:0000313" key="4">
    <source>
        <dbReference type="Proteomes" id="UP001611450"/>
    </source>
</evidence>
<protein>
    <recommendedName>
        <fullName evidence="2">Outer membrane channel protein CpnT-like N-terminal domain-containing protein</fullName>
    </recommendedName>
</protein>
<sequence length="563" mass="57702">MAIEIPSEVALFLNICGIPYPDIDEDDVRALAGHVRTFAAQVRDTHESATGVIGQMGAFYSGESYQQLVATWSHMSATHMRRLEGACELVGGALDVAATVITVVKAAVLAELAALAATYASIMVTPPLASSAPLVATAARRVCEQMSQYLIGYIVAEVVGKAIEPLEQAIDDLVRGIVYDATRDALGVPSSSPQPLYIDPDAVQHFAKVLDDHADDIMRHAADFAENVSTLDFTTSTLLDDAARHAVADAGPAPAPAPARTAREHSLGRGERPASRAGLSAPAAASGLGRQGTGGAHVPVAPRDAAKAVGATEGAVDRHAADRHEPESGARAPIRGGGSSALPSSVEGPVADRSASAASAESRVADPARHPQISAVAPKDAADRLDGLMSPPATSAHARAAAGTAVGGGDAVSEVAQRPASDREPRRTGSATEPVAFAGQVPSAEGPVAGVAFPAQQNPGAAATPWGRGAQPPGTPNPAPAKRGRLETISPKVRRPAVTPWSKTRRSREVPAVVHAPSTRPRLRLVGEKGAKAQGAELADANSVRSRVTAPAPEHGDAPPTRG</sequence>
<feature type="compositionally biased region" description="Basic and acidic residues" evidence="1">
    <location>
        <begin position="261"/>
        <end position="274"/>
    </location>
</feature>
<dbReference type="EMBL" id="JBIRXV010000003">
    <property type="protein sequence ID" value="MFI2322393.1"/>
    <property type="molecule type" value="Genomic_DNA"/>
</dbReference>
<dbReference type="Proteomes" id="UP001611450">
    <property type="component" value="Unassembled WGS sequence"/>
</dbReference>
<dbReference type="Pfam" id="PF25547">
    <property type="entry name" value="WXG100_2"/>
    <property type="match status" value="1"/>
</dbReference>
<accession>A0ABW7WHE3</accession>
<organism evidence="3 4">
    <name type="scientific">Nocardia beijingensis</name>
    <dbReference type="NCBI Taxonomy" id="95162"/>
    <lineage>
        <taxon>Bacteria</taxon>
        <taxon>Bacillati</taxon>
        <taxon>Actinomycetota</taxon>
        <taxon>Actinomycetes</taxon>
        <taxon>Mycobacteriales</taxon>
        <taxon>Nocardiaceae</taxon>
        <taxon>Nocardia</taxon>
    </lineage>
</organism>
<gene>
    <name evidence="3" type="ORF">ACH47G_18050</name>
</gene>
<dbReference type="InterPro" id="IPR057746">
    <property type="entry name" value="CpnT-like_N"/>
</dbReference>
<feature type="compositionally biased region" description="Low complexity" evidence="1">
    <location>
        <begin position="275"/>
        <end position="288"/>
    </location>
</feature>
<comment type="caution">
    <text evidence="3">The sequence shown here is derived from an EMBL/GenBank/DDBJ whole genome shotgun (WGS) entry which is preliminary data.</text>
</comment>
<evidence type="ECO:0000259" key="2">
    <source>
        <dbReference type="Pfam" id="PF25547"/>
    </source>
</evidence>
<reference evidence="3 4" key="1">
    <citation type="submission" date="2024-10" db="EMBL/GenBank/DDBJ databases">
        <title>The Natural Products Discovery Center: Release of the First 8490 Sequenced Strains for Exploring Actinobacteria Biosynthetic Diversity.</title>
        <authorList>
            <person name="Kalkreuter E."/>
            <person name="Kautsar S.A."/>
            <person name="Yang D."/>
            <person name="Bader C.D."/>
            <person name="Teijaro C.N."/>
            <person name="Fluegel L."/>
            <person name="Davis C.M."/>
            <person name="Simpson J.R."/>
            <person name="Lauterbach L."/>
            <person name="Steele A.D."/>
            <person name="Gui C."/>
            <person name="Meng S."/>
            <person name="Li G."/>
            <person name="Viehrig K."/>
            <person name="Ye F."/>
            <person name="Su P."/>
            <person name="Kiefer A.F."/>
            <person name="Nichols A."/>
            <person name="Cepeda A.J."/>
            <person name="Yan W."/>
            <person name="Fan B."/>
            <person name="Jiang Y."/>
            <person name="Adhikari A."/>
            <person name="Zheng C.-J."/>
            <person name="Schuster L."/>
            <person name="Cowan T.M."/>
            <person name="Smanski M.J."/>
            <person name="Chevrette M.G."/>
            <person name="De Carvalho L.P.S."/>
            <person name="Shen B."/>
        </authorList>
    </citation>
    <scope>NUCLEOTIDE SEQUENCE [LARGE SCALE GENOMIC DNA]</scope>
    <source>
        <strain evidence="3 4">NPDC019626</strain>
    </source>
</reference>
<proteinExistence type="predicted"/>
<name>A0ABW7WHE3_9NOCA</name>
<feature type="region of interest" description="Disordered" evidence="1">
    <location>
        <begin position="249"/>
        <end position="436"/>
    </location>
</feature>
<keyword evidence="4" id="KW-1185">Reference proteome</keyword>
<feature type="compositionally biased region" description="Low complexity" evidence="1">
    <location>
        <begin position="393"/>
        <end position="404"/>
    </location>
</feature>
<feature type="compositionally biased region" description="Basic and acidic residues" evidence="1">
    <location>
        <begin position="315"/>
        <end position="328"/>
    </location>
</feature>